<comment type="function">
    <text evidence="6">Catalyzes the 2'-O-methylation of the ribose of cytidine 1402 (C1402) in 16S rRNA.</text>
</comment>
<keyword evidence="3 6" id="KW-0489">Methyltransferase</keyword>
<evidence type="ECO:0000259" key="8">
    <source>
        <dbReference type="Pfam" id="PF23016"/>
    </source>
</evidence>
<dbReference type="Pfam" id="PF00590">
    <property type="entry name" value="TP_methylase"/>
    <property type="match status" value="1"/>
</dbReference>
<gene>
    <name evidence="6 9" type="primary">rsmI</name>
    <name evidence="9" type="ORF">WP8S17C03_12290</name>
</gene>
<dbReference type="PANTHER" id="PTHR46111:SF1">
    <property type="entry name" value="RIBOSOMAL RNA SMALL SUBUNIT METHYLTRANSFERASE I"/>
    <property type="match status" value="1"/>
</dbReference>
<evidence type="ECO:0000256" key="4">
    <source>
        <dbReference type="ARBA" id="ARBA00022679"/>
    </source>
</evidence>
<dbReference type="InterPro" id="IPR018063">
    <property type="entry name" value="SAM_MeTrfase_RsmI_CS"/>
</dbReference>
<dbReference type="SUPFAM" id="SSF53790">
    <property type="entry name" value="Tetrapyrrole methylase"/>
    <property type="match status" value="1"/>
</dbReference>
<dbReference type="AlphaFoldDB" id="A0A6S5RKS8"/>
<dbReference type="RefSeq" id="WP_182851917.1">
    <property type="nucleotide sequence ID" value="NZ_AP022213.1"/>
</dbReference>
<reference evidence="9 10" key="1">
    <citation type="submission" date="2019-12" db="EMBL/GenBank/DDBJ databases">
        <title>complete genome sequences of Pseudomonas otitidis str. WP8-S17-CRE-03 isolated from wastewater treatment plant effluent.</title>
        <authorList>
            <person name="Sekizuka T."/>
            <person name="Itokawa K."/>
            <person name="Yatsu K."/>
            <person name="Inamine Y."/>
            <person name="Kuroda M."/>
        </authorList>
    </citation>
    <scope>NUCLEOTIDE SEQUENCE [LARGE SCALE GENOMIC DNA]</scope>
    <source>
        <strain evidence="9 10">WP8-S17-CRE-03</strain>
    </source>
</reference>
<proteinExistence type="inferred from homology"/>
<comment type="subcellular location">
    <subcellularLocation>
        <location evidence="6">Cytoplasm</location>
    </subcellularLocation>
</comment>
<dbReference type="InterPro" id="IPR000878">
    <property type="entry name" value="4pyrrol_Mease"/>
</dbReference>
<dbReference type="InterPro" id="IPR053910">
    <property type="entry name" value="RsmI_HTH"/>
</dbReference>
<comment type="similarity">
    <text evidence="6">Belongs to the methyltransferase superfamily. RsmI family.</text>
</comment>
<dbReference type="HAMAP" id="MF_01877">
    <property type="entry name" value="16SrRNA_methyltr_I"/>
    <property type="match status" value="1"/>
</dbReference>
<comment type="catalytic activity">
    <reaction evidence="6">
        <text>cytidine(1402) in 16S rRNA + S-adenosyl-L-methionine = 2'-O-methylcytidine(1402) in 16S rRNA + S-adenosyl-L-homocysteine + H(+)</text>
        <dbReference type="Rhea" id="RHEA:42924"/>
        <dbReference type="Rhea" id="RHEA-COMP:10285"/>
        <dbReference type="Rhea" id="RHEA-COMP:10286"/>
        <dbReference type="ChEBI" id="CHEBI:15378"/>
        <dbReference type="ChEBI" id="CHEBI:57856"/>
        <dbReference type="ChEBI" id="CHEBI:59789"/>
        <dbReference type="ChEBI" id="CHEBI:74495"/>
        <dbReference type="ChEBI" id="CHEBI:82748"/>
        <dbReference type="EC" id="2.1.1.198"/>
    </reaction>
</comment>
<name>A0A6S5RKS8_9GAMM</name>
<feature type="domain" description="Tetrapyrrole methylase" evidence="7">
    <location>
        <begin position="15"/>
        <end position="216"/>
    </location>
</feature>
<keyword evidence="5 6" id="KW-0949">S-adenosyl-L-methionine</keyword>
<dbReference type="EC" id="2.1.1.198" evidence="6"/>
<evidence type="ECO:0000259" key="7">
    <source>
        <dbReference type="Pfam" id="PF00590"/>
    </source>
</evidence>
<dbReference type="EMBL" id="AP022213">
    <property type="protein sequence ID" value="BBT15180.1"/>
    <property type="molecule type" value="Genomic_DNA"/>
</dbReference>
<evidence type="ECO:0000256" key="3">
    <source>
        <dbReference type="ARBA" id="ARBA00022603"/>
    </source>
</evidence>
<dbReference type="PIRSF" id="PIRSF005917">
    <property type="entry name" value="MTase_YraL"/>
    <property type="match status" value="1"/>
</dbReference>
<dbReference type="GO" id="GO:0005737">
    <property type="term" value="C:cytoplasm"/>
    <property type="evidence" value="ECO:0007669"/>
    <property type="project" value="UniProtKB-SubCell"/>
</dbReference>
<dbReference type="GO" id="GO:0070677">
    <property type="term" value="F:rRNA (cytosine-2'-O-)-methyltransferase activity"/>
    <property type="evidence" value="ECO:0007669"/>
    <property type="project" value="UniProtKB-UniRule"/>
</dbReference>
<dbReference type="NCBIfam" id="TIGR00096">
    <property type="entry name" value="16S rRNA (cytidine(1402)-2'-O)-methyltransferase"/>
    <property type="match status" value="1"/>
</dbReference>
<sequence length="292" mass="31311">MTLSTSSVAAAQPGKLYVVATPIGNLDDISPRALRTLREVALIAAEDTRHSIRLLQHFGITTALAACHDHNEREQGGRFVARLLAGDDVALISDAGTPLISDPGYHLVRQVRAAGIEVVPVPGPSALIAALSAAGLPSDRFIFEGFLPAKAAARRGRLELLKEEPRTLIFYEAPHRVLESVQDMASLFGKDRHAVLARELTKTFETLKGAPLGELAEWIAADSNQQRGECVLLVTGWQAPEGEDAISGEALRVLDLLLGELPVKRAAALAAEITGVRKNLLYQAALERQADS</sequence>
<dbReference type="FunFam" id="3.40.1010.10:FF:000002">
    <property type="entry name" value="Ribosomal RNA small subunit methyltransferase I"/>
    <property type="match status" value="1"/>
</dbReference>
<keyword evidence="1 6" id="KW-0963">Cytoplasm</keyword>
<dbReference type="Gene3D" id="3.40.1010.10">
    <property type="entry name" value="Cobalt-precorrin-4 Transmethylase, Domain 1"/>
    <property type="match status" value="1"/>
</dbReference>
<dbReference type="InterPro" id="IPR035996">
    <property type="entry name" value="4pyrrol_Methylase_sf"/>
</dbReference>
<organism evidence="9 10">
    <name type="scientific">Metapseudomonas otitidis</name>
    <dbReference type="NCBI Taxonomy" id="319939"/>
    <lineage>
        <taxon>Bacteria</taxon>
        <taxon>Pseudomonadati</taxon>
        <taxon>Pseudomonadota</taxon>
        <taxon>Gammaproteobacteria</taxon>
        <taxon>Pseudomonadales</taxon>
        <taxon>Pseudomonadaceae</taxon>
        <taxon>Metapseudomonas</taxon>
    </lineage>
</organism>
<dbReference type="PANTHER" id="PTHR46111">
    <property type="entry name" value="RIBOSOMAL RNA SMALL SUBUNIT METHYLTRANSFERASE I"/>
    <property type="match status" value="1"/>
</dbReference>
<evidence type="ECO:0000313" key="9">
    <source>
        <dbReference type="EMBL" id="BBT15180.1"/>
    </source>
</evidence>
<dbReference type="InterPro" id="IPR008189">
    <property type="entry name" value="rRNA_ssu_MeTfrase_I"/>
</dbReference>
<feature type="domain" description="RsmI HTH" evidence="8">
    <location>
        <begin position="244"/>
        <end position="288"/>
    </location>
</feature>
<evidence type="ECO:0000256" key="1">
    <source>
        <dbReference type="ARBA" id="ARBA00022490"/>
    </source>
</evidence>
<evidence type="ECO:0000313" key="10">
    <source>
        <dbReference type="Proteomes" id="UP000515591"/>
    </source>
</evidence>
<protein>
    <recommendedName>
        <fullName evidence="6">Ribosomal RNA small subunit methyltransferase I</fullName>
        <ecNumber evidence="6">2.1.1.198</ecNumber>
    </recommendedName>
    <alternativeName>
        <fullName evidence="6">16S rRNA 2'-O-ribose C1402 methyltransferase</fullName>
    </alternativeName>
    <alternativeName>
        <fullName evidence="6">rRNA (cytidine-2'-O-)-methyltransferase RsmI</fullName>
    </alternativeName>
</protein>
<dbReference type="Gene3D" id="3.30.950.10">
    <property type="entry name" value="Methyltransferase, Cobalt-precorrin-4 Transmethylase, Domain 2"/>
    <property type="match status" value="1"/>
</dbReference>
<dbReference type="Proteomes" id="UP000515591">
    <property type="component" value="Chromosome"/>
</dbReference>
<dbReference type="InterPro" id="IPR014777">
    <property type="entry name" value="4pyrrole_Mease_sub1"/>
</dbReference>
<dbReference type="CDD" id="cd11648">
    <property type="entry name" value="RsmI"/>
    <property type="match status" value="1"/>
</dbReference>
<dbReference type="Pfam" id="PF23016">
    <property type="entry name" value="RsmI_C"/>
    <property type="match status" value="1"/>
</dbReference>
<evidence type="ECO:0000256" key="2">
    <source>
        <dbReference type="ARBA" id="ARBA00022552"/>
    </source>
</evidence>
<keyword evidence="4 6" id="KW-0808">Transferase</keyword>
<evidence type="ECO:0000256" key="5">
    <source>
        <dbReference type="ARBA" id="ARBA00022691"/>
    </source>
</evidence>
<accession>A0A6S5RKS8</accession>
<keyword evidence="2 6" id="KW-0698">rRNA processing</keyword>
<dbReference type="FunFam" id="3.30.950.10:FF:000002">
    <property type="entry name" value="Ribosomal RNA small subunit methyltransferase I"/>
    <property type="match status" value="1"/>
</dbReference>
<evidence type="ECO:0000256" key="6">
    <source>
        <dbReference type="HAMAP-Rule" id="MF_01877"/>
    </source>
</evidence>
<dbReference type="PROSITE" id="PS01296">
    <property type="entry name" value="RSMI"/>
    <property type="match status" value="1"/>
</dbReference>
<dbReference type="InterPro" id="IPR014776">
    <property type="entry name" value="4pyrrole_Mease_sub2"/>
</dbReference>